<dbReference type="RefSeq" id="WP_142899269.1">
    <property type="nucleotide sequence ID" value="NZ_ML660062.1"/>
</dbReference>
<evidence type="ECO:0000256" key="1">
    <source>
        <dbReference type="ARBA" id="ARBA00012493"/>
    </source>
</evidence>
<evidence type="ECO:0000256" key="6">
    <source>
        <dbReference type="ARBA" id="ARBA00022918"/>
    </source>
</evidence>
<dbReference type="PANTHER" id="PTHR34047">
    <property type="entry name" value="NUCLEAR INTRON MATURASE 1, MITOCHONDRIAL-RELATED"/>
    <property type="match status" value="1"/>
</dbReference>
<comment type="catalytic activity">
    <reaction evidence="9">
        <text>DNA(n) + a 2'-deoxyribonucleoside 5'-triphosphate = DNA(n+1) + diphosphate</text>
        <dbReference type="Rhea" id="RHEA:22508"/>
        <dbReference type="Rhea" id="RHEA-COMP:17339"/>
        <dbReference type="Rhea" id="RHEA-COMP:17340"/>
        <dbReference type="ChEBI" id="CHEBI:33019"/>
        <dbReference type="ChEBI" id="CHEBI:61560"/>
        <dbReference type="ChEBI" id="CHEBI:173112"/>
        <dbReference type="EC" id="2.7.7.49"/>
    </reaction>
</comment>
<dbReference type="NCBIfam" id="NF038237">
    <property type="entry name" value="retron_Ec67_fus"/>
    <property type="match status" value="1"/>
</dbReference>
<dbReference type="PROSITE" id="PS50878">
    <property type="entry name" value="RT_POL"/>
    <property type="match status" value="1"/>
</dbReference>
<dbReference type="EMBL" id="VHSH01000011">
    <property type="protein sequence ID" value="TQV73370.1"/>
    <property type="molecule type" value="Genomic_DNA"/>
</dbReference>
<keyword evidence="2" id="KW-0808">Transferase</keyword>
<dbReference type="InterPro" id="IPR043502">
    <property type="entry name" value="DNA/RNA_pol_sf"/>
</dbReference>
<dbReference type="Proteomes" id="UP000315252">
    <property type="component" value="Unassembled WGS sequence"/>
</dbReference>
<comment type="similarity">
    <text evidence="8">Belongs to the bacterial reverse transcriptase family.</text>
</comment>
<comment type="caution">
    <text evidence="11">The sequence shown here is derived from an EMBL/GenBank/DDBJ whole genome shotgun (WGS) entry which is preliminary data.</text>
</comment>
<evidence type="ECO:0000313" key="11">
    <source>
        <dbReference type="EMBL" id="TQV73370.1"/>
    </source>
</evidence>
<dbReference type="InterPro" id="IPR051083">
    <property type="entry name" value="GrpII_Intron_Splice-Mob/Def"/>
</dbReference>
<dbReference type="AlphaFoldDB" id="A0A545T826"/>
<reference evidence="11 12" key="1">
    <citation type="submission" date="2019-06" db="EMBL/GenBank/DDBJ databases">
        <title>Whole genome sequence for Rhodospirillaceae sp. R148.</title>
        <authorList>
            <person name="Wang G."/>
        </authorList>
    </citation>
    <scope>NUCLEOTIDE SEQUENCE [LARGE SCALE GENOMIC DNA]</scope>
    <source>
        <strain evidence="11 12">R148</strain>
    </source>
</reference>
<evidence type="ECO:0000256" key="4">
    <source>
        <dbReference type="ARBA" id="ARBA00022723"/>
    </source>
</evidence>
<keyword evidence="5" id="KW-0460">Magnesium</keyword>
<keyword evidence="12" id="KW-1185">Reference proteome</keyword>
<dbReference type="GO" id="GO:0051607">
    <property type="term" value="P:defense response to virus"/>
    <property type="evidence" value="ECO:0007669"/>
    <property type="project" value="UniProtKB-KW"/>
</dbReference>
<dbReference type="PANTHER" id="PTHR34047:SF7">
    <property type="entry name" value="RNA-DIRECTED DNA POLYMERASE"/>
    <property type="match status" value="1"/>
</dbReference>
<keyword evidence="3" id="KW-0548">Nucleotidyltransferase</keyword>
<keyword evidence="4" id="KW-0479">Metal-binding</keyword>
<keyword evidence="7" id="KW-0051">Antiviral defense</keyword>
<evidence type="ECO:0000256" key="5">
    <source>
        <dbReference type="ARBA" id="ARBA00022842"/>
    </source>
</evidence>
<evidence type="ECO:0000313" key="12">
    <source>
        <dbReference type="Proteomes" id="UP000315252"/>
    </source>
</evidence>
<feature type="domain" description="Reverse transcriptase" evidence="10">
    <location>
        <begin position="26"/>
        <end position="260"/>
    </location>
</feature>
<dbReference type="InterPro" id="IPR000123">
    <property type="entry name" value="Reverse_transcriptase_msDNA"/>
</dbReference>
<dbReference type="GO" id="GO:0046872">
    <property type="term" value="F:metal ion binding"/>
    <property type="evidence" value="ECO:0007669"/>
    <property type="project" value="UniProtKB-KW"/>
</dbReference>
<dbReference type="GO" id="GO:0003723">
    <property type="term" value="F:RNA binding"/>
    <property type="evidence" value="ECO:0007669"/>
    <property type="project" value="InterPro"/>
</dbReference>
<sequence>MSELNKLKAAKNLSDVAQLLGFSPKGLAYVLYKQKPEQKYKHFEIPKKTGGTRSICAPTSQLALLQERLGEHLYQSVLELKKKEPYLWAASHGFHKGRTIVSNAQVHRRRRFVFNVDIEDFFGAINFGRVRGYFIKDRAFELDPKVATIIAQIACHENALPQGSPCSPIISNLIGNILDLRLIALAKNAKCTYTRYADDLTFSTNLKRFPSKIAISVEQGKWVAGDRLVTEIGRAGFNLNSVKTRMSHRQSRQTVTGLIVNKKVNIRQEYYRTVRVMCNSVFQTGVYYRPIKDEETEPIFLNNLNPLEGMLSHIYFVKARRDRQPGVNKLAKFANELVVPEAPTQLYRKFLCYKHFVALASPLIVTEGVSDITYLKCAIKSLSNQFPNLVENNNGMRQVAIKFLKPTGISRDILNLAHGATGQASLISNYANQLKKYTHKPIDHPVIILCDNDDGPKTVFKNARSKTGKDVSKTTIDSFYHLVENLYLVKVPEGDPPGIRELEDLFPNEWFDVKINGKPFNRKKDHGDTTAYGKVIFAESVVRPNTHKIDFAGFVPLLSRIEGCIAHYKSRKLAEMTTTAASGL</sequence>
<dbReference type="InterPro" id="IPR000477">
    <property type="entry name" value="RT_dom"/>
</dbReference>
<dbReference type="InterPro" id="IPR053543">
    <property type="entry name" value="Bacterial_RT"/>
</dbReference>
<accession>A0A545T826</accession>
<gene>
    <name evidence="11" type="ORF">FKG95_25480</name>
</gene>
<evidence type="ECO:0000256" key="3">
    <source>
        <dbReference type="ARBA" id="ARBA00022695"/>
    </source>
</evidence>
<dbReference type="GO" id="GO:0003964">
    <property type="term" value="F:RNA-directed DNA polymerase activity"/>
    <property type="evidence" value="ECO:0007669"/>
    <property type="project" value="UniProtKB-KW"/>
</dbReference>
<keyword evidence="6 11" id="KW-0695">RNA-directed DNA polymerase</keyword>
<name>A0A545T826_9PROT</name>
<protein>
    <recommendedName>
        <fullName evidence="1">RNA-directed DNA polymerase</fullName>
        <ecNumber evidence="1">2.7.7.49</ecNumber>
    </recommendedName>
</protein>
<dbReference type="EC" id="2.7.7.49" evidence="1"/>
<evidence type="ECO:0000256" key="7">
    <source>
        <dbReference type="ARBA" id="ARBA00023118"/>
    </source>
</evidence>
<dbReference type="OrthoDB" id="7055795at2"/>
<evidence type="ECO:0000256" key="8">
    <source>
        <dbReference type="ARBA" id="ARBA00034120"/>
    </source>
</evidence>
<dbReference type="CDD" id="cd03487">
    <property type="entry name" value="RT_Bac_retron_II"/>
    <property type="match status" value="1"/>
</dbReference>
<evidence type="ECO:0000256" key="9">
    <source>
        <dbReference type="ARBA" id="ARBA00048173"/>
    </source>
</evidence>
<dbReference type="Pfam" id="PF00078">
    <property type="entry name" value="RVT_1"/>
    <property type="match status" value="1"/>
</dbReference>
<organism evidence="11 12">
    <name type="scientific">Denitrobaculum tricleocarpae</name>
    <dbReference type="NCBI Taxonomy" id="2591009"/>
    <lineage>
        <taxon>Bacteria</taxon>
        <taxon>Pseudomonadati</taxon>
        <taxon>Pseudomonadota</taxon>
        <taxon>Alphaproteobacteria</taxon>
        <taxon>Rhodospirillales</taxon>
        <taxon>Rhodospirillaceae</taxon>
        <taxon>Denitrobaculum</taxon>
    </lineage>
</organism>
<dbReference type="PRINTS" id="PR00866">
    <property type="entry name" value="RNADNAPOLMS"/>
</dbReference>
<proteinExistence type="inferred from homology"/>
<evidence type="ECO:0000259" key="10">
    <source>
        <dbReference type="PROSITE" id="PS50878"/>
    </source>
</evidence>
<dbReference type="SUPFAM" id="SSF56672">
    <property type="entry name" value="DNA/RNA polymerases"/>
    <property type="match status" value="1"/>
</dbReference>
<evidence type="ECO:0000256" key="2">
    <source>
        <dbReference type="ARBA" id="ARBA00022679"/>
    </source>
</evidence>